<evidence type="ECO:0000256" key="12">
    <source>
        <dbReference type="ARBA" id="ARBA00023326"/>
    </source>
</evidence>
<evidence type="ECO:0000256" key="7">
    <source>
        <dbReference type="ARBA" id="ARBA00022801"/>
    </source>
</evidence>
<keyword evidence="5" id="KW-0964">Secreted</keyword>
<dbReference type="EC" id="3.2.1.4" evidence="4"/>
<accession>A0A5N6Z992</accession>
<evidence type="ECO:0000256" key="14">
    <source>
        <dbReference type="ARBA" id="ARBA00041735"/>
    </source>
</evidence>
<keyword evidence="20" id="KW-1185">Reference proteome</keyword>
<dbReference type="Gene3D" id="3.20.20.80">
    <property type="entry name" value="Glycosidases"/>
    <property type="match status" value="1"/>
</dbReference>
<keyword evidence="11 16" id="KW-0326">Glycosidase</keyword>
<evidence type="ECO:0000256" key="5">
    <source>
        <dbReference type="ARBA" id="ARBA00022525"/>
    </source>
</evidence>
<evidence type="ECO:0000256" key="16">
    <source>
        <dbReference type="RuleBase" id="RU361153"/>
    </source>
</evidence>
<keyword evidence="9" id="KW-0325">Glycoprotein</keyword>
<evidence type="ECO:0000313" key="19">
    <source>
        <dbReference type="EMBL" id="KAE8353988.1"/>
    </source>
</evidence>
<feature type="domain" description="Glycoside hydrolase family 5" evidence="18">
    <location>
        <begin position="37"/>
        <end position="301"/>
    </location>
</feature>
<evidence type="ECO:0000256" key="2">
    <source>
        <dbReference type="ARBA" id="ARBA00004613"/>
    </source>
</evidence>
<dbReference type="FunFam" id="3.20.20.80:FF:000078">
    <property type="entry name" value="Endo-beta-1,4-glucanase B"/>
    <property type="match status" value="1"/>
</dbReference>
<evidence type="ECO:0000256" key="1">
    <source>
        <dbReference type="ARBA" id="ARBA00000966"/>
    </source>
</evidence>
<evidence type="ECO:0000256" key="9">
    <source>
        <dbReference type="ARBA" id="ARBA00023180"/>
    </source>
</evidence>
<reference evidence="20" key="1">
    <citation type="submission" date="2019-04" db="EMBL/GenBank/DDBJ databases">
        <title>Friends and foes A comparative genomics studyof 23 Aspergillus species from section Flavi.</title>
        <authorList>
            <consortium name="DOE Joint Genome Institute"/>
            <person name="Kjaerbolling I."/>
            <person name="Vesth T."/>
            <person name="Frisvad J.C."/>
            <person name="Nybo J.L."/>
            <person name="Theobald S."/>
            <person name="Kildgaard S."/>
            <person name="Isbrandt T."/>
            <person name="Kuo A."/>
            <person name="Sato A."/>
            <person name="Lyhne E.K."/>
            <person name="Kogle M.E."/>
            <person name="Wiebenga A."/>
            <person name="Kun R.S."/>
            <person name="Lubbers R.J."/>
            <person name="Makela M.R."/>
            <person name="Barry K."/>
            <person name="Chovatia M."/>
            <person name="Clum A."/>
            <person name="Daum C."/>
            <person name="Haridas S."/>
            <person name="He G."/>
            <person name="LaButti K."/>
            <person name="Lipzen A."/>
            <person name="Mondo S."/>
            <person name="Riley R."/>
            <person name="Salamov A."/>
            <person name="Simmons B.A."/>
            <person name="Magnuson J.K."/>
            <person name="Henrissat B."/>
            <person name="Mortensen U.H."/>
            <person name="Larsen T.O."/>
            <person name="Devries R.P."/>
            <person name="Grigoriev I.V."/>
            <person name="Machida M."/>
            <person name="Baker S.E."/>
            <person name="Andersen M.R."/>
        </authorList>
    </citation>
    <scope>NUCLEOTIDE SEQUENCE [LARGE SCALE GENOMIC DNA]</scope>
    <source>
        <strain evidence="20">CBS 553.77</strain>
    </source>
</reference>
<keyword evidence="10" id="KW-0119">Carbohydrate metabolism</keyword>
<evidence type="ECO:0000256" key="10">
    <source>
        <dbReference type="ARBA" id="ARBA00023277"/>
    </source>
</evidence>
<evidence type="ECO:0000256" key="3">
    <source>
        <dbReference type="ARBA" id="ARBA00005641"/>
    </source>
</evidence>
<gene>
    <name evidence="19" type="ORF">BDV28DRAFT_164574</name>
</gene>
<dbReference type="InterPro" id="IPR017853">
    <property type="entry name" value="GH"/>
</dbReference>
<comment type="similarity">
    <text evidence="3 16">Belongs to the glycosyl hydrolase 5 (cellulase A) family.</text>
</comment>
<dbReference type="GO" id="GO:0030245">
    <property type="term" value="P:cellulose catabolic process"/>
    <property type="evidence" value="ECO:0007669"/>
    <property type="project" value="UniProtKB-KW"/>
</dbReference>
<comment type="subcellular location">
    <subcellularLocation>
        <location evidence="2">Secreted</location>
    </subcellularLocation>
</comment>
<dbReference type="OrthoDB" id="5823761at2759"/>
<dbReference type="SUPFAM" id="SSF51445">
    <property type="entry name" value="(Trans)glycosidases"/>
    <property type="match status" value="1"/>
</dbReference>
<evidence type="ECO:0000256" key="17">
    <source>
        <dbReference type="SAM" id="SignalP"/>
    </source>
</evidence>
<keyword evidence="6 17" id="KW-0732">Signal</keyword>
<dbReference type="PANTHER" id="PTHR34142:SF6">
    <property type="entry name" value="ENDO-BETA-1,4-GLUCANASE B"/>
    <property type="match status" value="1"/>
</dbReference>
<dbReference type="AlphaFoldDB" id="A0A5N6Z992"/>
<dbReference type="Proteomes" id="UP000327118">
    <property type="component" value="Unassembled WGS sequence"/>
</dbReference>
<keyword evidence="7 16" id="KW-0378">Hydrolase</keyword>
<evidence type="ECO:0000256" key="13">
    <source>
        <dbReference type="ARBA" id="ARBA00025192"/>
    </source>
</evidence>
<evidence type="ECO:0000256" key="15">
    <source>
        <dbReference type="ARBA" id="ARBA00042322"/>
    </source>
</evidence>
<dbReference type="InterPro" id="IPR001547">
    <property type="entry name" value="Glyco_hydro_5"/>
</dbReference>
<organism evidence="19 20">
    <name type="scientific">Aspergillus coremiiformis</name>
    <dbReference type="NCBI Taxonomy" id="138285"/>
    <lineage>
        <taxon>Eukaryota</taxon>
        <taxon>Fungi</taxon>
        <taxon>Dikarya</taxon>
        <taxon>Ascomycota</taxon>
        <taxon>Pezizomycotina</taxon>
        <taxon>Eurotiomycetes</taxon>
        <taxon>Eurotiomycetidae</taxon>
        <taxon>Eurotiales</taxon>
        <taxon>Aspergillaceae</taxon>
        <taxon>Aspergillus</taxon>
        <taxon>Aspergillus subgen. Circumdati</taxon>
    </lineage>
</organism>
<evidence type="ECO:0000256" key="6">
    <source>
        <dbReference type="ARBA" id="ARBA00022729"/>
    </source>
</evidence>
<dbReference type="GO" id="GO:0008810">
    <property type="term" value="F:cellulase activity"/>
    <property type="evidence" value="ECO:0007669"/>
    <property type="project" value="UniProtKB-EC"/>
</dbReference>
<evidence type="ECO:0000259" key="18">
    <source>
        <dbReference type="Pfam" id="PF00150"/>
    </source>
</evidence>
<feature type="signal peptide" evidence="17">
    <location>
        <begin position="1"/>
        <end position="17"/>
    </location>
</feature>
<feature type="chain" id="PRO_5024962428" description="cellulase" evidence="17">
    <location>
        <begin position="18"/>
        <end position="334"/>
    </location>
</feature>
<dbReference type="GO" id="GO:0005576">
    <property type="term" value="C:extracellular region"/>
    <property type="evidence" value="ECO:0007669"/>
    <property type="project" value="UniProtKB-SubCell"/>
</dbReference>
<name>A0A5N6Z992_9EURO</name>
<keyword evidence="12" id="KW-0624">Polysaccharide degradation</keyword>
<dbReference type="PANTHER" id="PTHR34142">
    <property type="entry name" value="ENDO-BETA-1,4-GLUCANASE A"/>
    <property type="match status" value="1"/>
</dbReference>
<proteinExistence type="inferred from homology"/>
<dbReference type="EMBL" id="ML739083">
    <property type="protein sequence ID" value="KAE8353988.1"/>
    <property type="molecule type" value="Genomic_DNA"/>
</dbReference>
<comment type="function">
    <text evidence="13">Has endoglucanase activity on substrates containing beta-1,4 glycosidic bonds, like in carboxymethylcellulose (CMC), hydroxyethylcellulose (HEC) and beta-glucan. Involved in the degradation of complex natural cellulosic substrates.</text>
</comment>
<keyword evidence="8" id="KW-0136">Cellulose degradation</keyword>
<evidence type="ECO:0000256" key="8">
    <source>
        <dbReference type="ARBA" id="ARBA00023001"/>
    </source>
</evidence>
<comment type="catalytic activity">
    <reaction evidence="1">
        <text>Endohydrolysis of (1-&gt;4)-beta-D-glucosidic linkages in cellulose, lichenin and cereal beta-D-glucans.</text>
        <dbReference type="EC" id="3.2.1.4"/>
    </reaction>
</comment>
<evidence type="ECO:0000256" key="4">
    <source>
        <dbReference type="ARBA" id="ARBA00012601"/>
    </source>
</evidence>
<evidence type="ECO:0000313" key="20">
    <source>
        <dbReference type="Proteomes" id="UP000327118"/>
    </source>
</evidence>
<dbReference type="Pfam" id="PF00150">
    <property type="entry name" value="Cellulase"/>
    <property type="match status" value="1"/>
</dbReference>
<evidence type="ECO:0000256" key="11">
    <source>
        <dbReference type="ARBA" id="ARBA00023295"/>
    </source>
</evidence>
<sequence>MKFRNVFLAAVAGAAVATPVKENKKRASVFQWIGSNQAGAEFTENNLPGVYGRDYIFPETSSITTLIDRGMNAFRIQFKMERLVQGTMTGSYDENYLRNLTSVVNTVTDAGVYAILDAHNYGRFFGQVITSTADFQTFWRNLAEQFRDNQLVIFDTNNEYNNMDQNLVLDLNQAAINGIREAGATEQYIFVEGNAWSGAWSWTDINDNMKDLQDPQNRIVYEMHQYLDGPSSGTSETCVSGTIGQERLVRATQWLRDNQKIGVIGEFAGGNNDVCKTAVRGMLEYMAQNTDVWKGALWWAAGPWWNSYMYSMEPPNGIAYSGGMLSDVLQPFLG</sequence>
<protein>
    <recommendedName>
        <fullName evidence="4">cellulase</fullName>
        <ecNumber evidence="4">3.2.1.4</ecNumber>
    </recommendedName>
    <alternativeName>
        <fullName evidence="14">Carboxymethylcellulase B</fullName>
    </alternativeName>
    <alternativeName>
        <fullName evidence="15">Cellulase B</fullName>
    </alternativeName>
</protein>